<dbReference type="AlphaFoldDB" id="A0AAN9XPH0"/>
<accession>A0AAN9XPH0</accession>
<keyword evidence="2" id="KW-1185">Reference proteome</keyword>
<protein>
    <submittedName>
        <fullName evidence="1">Uncharacterized protein</fullName>
    </submittedName>
</protein>
<name>A0AAN9XPH0_PSOTE</name>
<reference evidence="1 2" key="1">
    <citation type="submission" date="2024-01" db="EMBL/GenBank/DDBJ databases">
        <title>The genomes of 5 underutilized Papilionoideae crops provide insights into root nodulation and disease resistanc.</title>
        <authorList>
            <person name="Jiang F."/>
        </authorList>
    </citation>
    <scope>NUCLEOTIDE SEQUENCE [LARGE SCALE GENOMIC DNA]</scope>
    <source>
        <strain evidence="1">DUOXIRENSHENG_FW03</strain>
        <tissue evidence="1">Leaves</tissue>
    </source>
</reference>
<dbReference type="EMBL" id="JAYMYS010000003">
    <property type="protein sequence ID" value="KAK7401351.1"/>
    <property type="molecule type" value="Genomic_DNA"/>
</dbReference>
<proteinExistence type="predicted"/>
<sequence>MEEGNGVKGDLVMTVAGKCKRMEWEKGSMRGSHVGRKKRQDKFLSMTLEVYIWVTSEVYAFESVFTSKVFVARLREMLDWVMLESCLREDRVFMRAREGNNYGGLRFQKIQKDVANTKATKEGARLYAKLFGKKSKAPKVGKENKKKVKKVEKLVIAKHVETIEVDVSTSVQGDNVEEVFVGRKGKIVYQYHKEIVKQLDYCSVTLKAPPLWNAELKGVDFTNFDKLLSKHLPFGISRESGNLGFESEVVVVEVKNKIDALVEKEKLFREQGELLSATIEKITNLEPLTVSKELVALYTYAHGEGFRHVLRQVKVFAPEVNLASFDIGSDMKKGRS</sequence>
<comment type="caution">
    <text evidence="1">The sequence shown here is derived from an EMBL/GenBank/DDBJ whole genome shotgun (WGS) entry which is preliminary data.</text>
</comment>
<gene>
    <name evidence="1" type="ORF">VNO78_12765</name>
</gene>
<evidence type="ECO:0000313" key="2">
    <source>
        <dbReference type="Proteomes" id="UP001386955"/>
    </source>
</evidence>
<dbReference type="Proteomes" id="UP001386955">
    <property type="component" value="Unassembled WGS sequence"/>
</dbReference>
<organism evidence="1 2">
    <name type="scientific">Psophocarpus tetragonolobus</name>
    <name type="common">Winged bean</name>
    <name type="synonym">Dolichos tetragonolobus</name>
    <dbReference type="NCBI Taxonomy" id="3891"/>
    <lineage>
        <taxon>Eukaryota</taxon>
        <taxon>Viridiplantae</taxon>
        <taxon>Streptophyta</taxon>
        <taxon>Embryophyta</taxon>
        <taxon>Tracheophyta</taxon>
        <taxon>Spermatophyta</taxon>
        <taxon>Magnoliopsida</taxon>
        <taxon>eudicotyledons</taxon>
        <taxon>Gunneridae</taxon>
        <taxon>Pentapetalae</taxon>
        <taxon>rosids</taxon>
        <taxon>fabids</taxon>
        <taxon>Fabales</taxon>
        <taxon>Fabaceae</taxon>
        <taxon>Papilionoideae</taxon>
        <taxon>50 kb inversion clade</taxon>
        <taxon>NPAAA clade</taxon>
        <taxon>indigoferoid/millettioid clade</taxon>
        <taxon>Phaseoleae</taxon>
        <taxon>Psophocarpus</taxon>
    </lineage>
</organism>
<evidence type="ECO:0000313" key="1">
    <source>
        <dbReference type="EMBL" id="KAK7401351.1"/>
    </source>
</evidence>